<dbReference type="PROSITE" id="PS50157">
    <property type="entry name" value="ZINC_FINGER_C2H2_2"/>
    <property type="match status" value="1"/>
</dbReference>
<evidence type="ECO:0000313" key="8">
    <source>
        <dbReference type="Proteomes" id="UP001175261"/>
    </source>
</evidence>
<keyword evidence="1" id="KW-0479">Metal-binding</keyword>
<keyword evidence="3" id="KW-0862">Zinc</keyword>
<dbReference type="EMBL" id="JAPDFR010000005">
    <property type="protein sequence ID" value="KAK0386378.1"/>
    <property type="molecule type" value="Genomic_DNA"/>
</dbReference>
<evidence type="ECO:0000256" key="5">
    <source>
        <dbReference type="SAM" id="MobiDB-lite"/>
    </source>
</evidence>
<evidence type="ECO:0000256" key="4">
    <source>
        <dbReference type="PROSITE-ProRule" id="PRU00042"/>
    </source>
</evidence>
<accession>A0AA39GFH3</accession>
<dbReference type="PANTHER" id="PTHR23235">
    <property type="entry name" value="KRUEPPEL-LIKE TRANSCRIPTION FACTOR"/>
    <property type="match status" value="1"/>
</dbReference>
<dbReference type="GO" id="GO:0000978">
    <property type="term" value="F:RNA polymerase II cis-regulatory region sequence-specific DNA binding"/>
    <property type="evidence" value="ECO:0007669"/>
    <property type="project" value="TreeGrafter"/>
</dbReference>
<organism evidence="7 8">
    <name type="scientific">Sarocladium strictum</name>
    <name type="common">Black bundle disease fungus</name>
    <name type="synonym">Acremonium strictum</name>
    <dbReference type="NCBI Taxonomy" id="5046"/>
    <lineage>
        <taxon>Eukaryota</taxon>
        <taxon>Fungi</taxon>
        <taxon>Dikarya</taxon>
        <taxon>Ascomycota</taxon>
        <taxon>Pezizomycotina</taxon>
        <taxon>Sordariomycetes</taxon>
        <taxon>Hypocreomycetidae</taxon>
        <taxon>Hypocreales</taxon>
        <taxon>Sarocladiaceae</taxon>
        <taxon>Sarocladium</taxon>
    </lineage>
</organism>
<dbReference type="Gene3D" id="3.30.160.60">
    <property type="entry name" value="Classic Zinc Finger"/>
    <property type="match status" value="1"/>
</dbReference>
<feature type="region of interest" description="Disordered" evidence="5">
    <location>
        <begin position="350"/>
        <end position="383"/>
    </location>
</feature>
<feature type="region of interest" description="Disordered" evidence="5">
    <location>
        <begin position="26"/>
        <end position="52"/>
    </location>
</feature>
<dbReference type="GO" id="GO:0000981">
    <property type="term" value="F:DNA-binding transcription factor activity, RNA polymerase II-specific"/>
    <property type="evidence" value="ECO:0007669"/>
    <property type="project" value="TreeGrafter"/>
</dbReference>
<gene>
    <name evidence="7" type="ORF">NLU13_6215</name>
</gene>
<dbReference type="SUPFAM" id="SSF57667">
    <property type="entry name" value="beta-beta-alpha zinc fingers"/>
    <property type="match status" value="1"/>
</dbReference>
<dbReference type="InterPro" id="IPR013087">
    <property type="entry name" value="Znf_C2H2_type"/>
</dbReference>
<evidence type="ECO:0000256" key="1">
    <source>
        <dbReference type="ARBA" id="ARBA00022723"/>
    </source>
</evidence>
<keyword evidence="2 4" id="KW-0863">Zinc-finger</keyword>
<protein>
    <recommendedName>
        <fullName evidence="6">C2H2-type domain-containing protein</fullName>
    </recommendedName>
</protein>
<dbReference type="PROSITE" id="PS00028">
    <property type="entry name" value="ZINC_FINGER_C2H2_1"/>
    <property type="match status" value="1"/>
</dbReference>
<evidence type="ECO:0000259" key="6">
    <source>
        <dbReference type="PROSITE" id="PS50157"/>
    </source>
</evidence>
<evidence type="ECO:0000313" key="7">
    <source>
        <dbReference type="EMBL" id="KAK0386378.1"/>
    </source>
</evidence>
<evidence type="ECO:0000256" key="2">
    <source>
        <dbReference type="ARBA" id="ARBA00022771"/>
    </source>
</evidence>
<proteinExistence type="predicted"/>
<comment type="caution">
    <text evidence="7">The sequence shown here is derived from an EMBL/GenBank/DDBJ whole genome shotgun (WGS) entry which is preliminary data.</text>
</comment>
<dbReference type="PANTHER" id="PTHR23235:SF120">
    <property type="entry name" value="KRUPPEL-LIKE FACTOR 15"/>
    <property type="match status" value="1"/>
</dbReference>
<dbReference type="SMART" id="SM00355">
    <property type="entry name" value="ZnF_C2H2"/>
    <property type="match status" value="2"/>
</dbReference>
<dbReference type="Proteomes" id="UP001175261">
    <property type="component" value="Unassembled WGS sequence"/>
</dbReference>
<dbReference type="InterPro" id="IPR036236">
    <property type="entry name" value="Znf_C2H2_sf"/>
</dbReference>
<feature type="domain" description="C2H2-type" evidence="6">
    <location>
        <begin position="279"/>
        <end position="308"/>
    </location>
</feature>
<dbReference type="GO" id="GO:0008270">
    <property type="term" value="F:zinc ion binding"/>
    <property type="evidence" value="ECO:0007669"/>
    <property type="project" value="UniProtKB-KW"/>
</dbReference>
<sequence>MQFKEDFRFPVEDSFTTASSQSFHYPTITTSSHGPSAFDRLTPDSRRSSPTGVKVEYDSGYPVELTPPHGASANYILGTSRMEPELSFTETLPSTPMKRYDSFSSTYDMVDMNLSQHNIHTLTPSNSFGIYNVSPHAMDDSTPTALMMTPQSSILMTPTRSSMSGSELAESPSPWSGEIHDSPNHFFGQPHMMNDMEPLHLNPSASFMMSSDSLPCTASPEALQRQMLILQAQQRSEELHRVQHDRSRALMRVQHRRQHKRAGETDQHPPVEVVGAAKHKCEYPGCSKAFRRMEHLKRHKQTTHGEGPNRFRCEFCKKDQFNRQDNLNNHRKLHARPNSRNRGVEFMPEAVPIIEEEERSRKKRQPPKTSKGSSGWLTPDECF</sequence>
<keyword evidence="8" id="KW-1185">Reference proteome</keyword>
<name>A0AA39GFH3_SARSR</name>
<dbReference type="AlphaFoldDB" id="A0AA39GFH3"/>
<reference evidence="7" key="1">
    <citation type="submission" date="2022-10" db="EMBL/GenBank/DDBJ databases">
        <title>Determination and structural analysis of whole genome sequence of Sarocladium strictum F4-1.</title>
        <authorList>
            <person name="Hu L."/>
            <person name="Jiang Y."/>
        </authorList>
    </citation>
    <scope>NUCLEOTIDE SEQUENCE</scope>
    <source>
        <strain evidence="7">F4-1</strain>
    </source>
</reference>
<evidence type="ECO:0000256" key="3">
    <source>
        <dbReference type="ARBA" id="ARBA00022833"/>
    </source>
</evidence>